<feature type="non-terminal residue" evidence="6">
    <location>
        <position position="1"/>
    </location>
</feature>
<sequence length="254" mass="28557">KRNELSVWVFVLCFGLWACDVAVIFLWNRLEREGQIVMENKLLRQEIQSNLEKASALEQAYRRQRRQTHDFNNHMKAVQALLTIGKTQEALQYVQQWTKEEAPGRMAIESGNPLVDTVLTQKYLEAKEKGVHMMFLLEDAAALPVSDAEFITVLTNLLDNAARAAAECAREKEVRVKFKRLADGGCLLSVRNTSNPVTIEADTIQTTKQNAHAHGFGIANVKRVAEKHGGTCSLSQKDGWVQFTVLLPVSHKIS</sequence>
<dbReference type="Proteomes" id="UP000824209">
    <property type="component" value="Unassembled WGS sequence"/>
</dbReference>
<reference evidence="6" key="2">
    <citation type="submission" date="2021-04" db="EMBL/GenBank/DDBJ databases">
        <authorList>
            <person name="Gilroy R."/>
        </authorList>
    </citation>
    <scope>NUCLEOTIDE SEQUENCE</scope>
    <source>
        <strain evidence="6">ChiBcec8-14828</strain>
    </source>
</reference>
<evidence type="ECO:0000313" key="7">
    <source>
        <dbReference type="Proteomes" id="UP000824209"/>
    </source>
</evidence>
<dbReference type="SUPFAM" id="SSF55874">
    <property type="entry name" value="ATPase domain of HSP90 chaperone/DNA topoisomerase II/histidine kinase"/>
    <property type="match status" value="1"/>
</dbReference>
<dbReference type="GO" id="GO:0042802">
    <property type="term" value="F:identical protein binding"/>
    <property type="evidence" value="ECO:0007669"/>
    <property type="project" value="TreeGrafter"/>
</dbReference>
<feature type="transmembrane region" description="Helical" evidence="4">
    <location>
        <begin position="6"/>
        <end position="27"/>
    </location>
</feature>
<proteinExistence type="predicted"/>
<keyword evidence="3" id="KW-0418">Kinase</keyword>
<dbReference type="Pfam" id="PF14501">
    <property type="entry name" value="HATPase_c_5"/>
    <property type="match status" value="1"/>
</dbReference>
<dbReference type="InterPro" id="IPR003594">
    <property type="entry name" value="HATPase_dom"/>
</dbReference>
<accession>A0A9D2S1U6</accession>
<dbReference type="Gene3D" id="1.10.287.130">
    <property type="match status" value="1"/>
</dbReference>
<dbReference type="InterPro" id="IPR039506">
    <property type="entry name" value="SPOB_a"/>
</dbReference>
<dbReference type="GO" id="GO:0000155">
    <property type="term" value="F:phosphorelay sensor kinase activity"/>
    <property type="evidence" value="ECO:0007669"/>
    <property type="project" value="InterPro"/>
</dbReference>
<evidence type="ECO:0000256" key="1">
    <source>
        <dbReference type="ARBA" id="ARBA00022553"/>
    </source>
</evidence>
<name>A0A9D2S1U6_9FIRM</name>
<dbReference type="PANTHER" id="PTHR40448:SF1">
    <property type="entry name" value="TWO-COMPONENT SENSOR HISTIDINE KINASE"/>
    <property type="match status" value="1"/>
</dbReference>
<dbReference type="SMART" id="SM00387">
    <property type="entry name" value="HATPase_c"/>
    <property type="match status" value="1"/>
</dbReference>
<dbReference type="PANTHER" id="PTHR40448">
    <property type="entry name" value="TWO-COMPONENT SENSOR HISTIDINE KINASE"/>
    <property type="match status" value="1"/>
</dbReference>
<evidence type="ECO:0000256" key="2">
    <source>
        <dbReference type="ARBA" id="ARBA00022679"/>
    </source>
</evidence>
<dbReference type="InterPro" id="IPR032834">
    <property type="entry name" value="NatK-like_C"/>
</dbReference>
<dbReference type="Pfam" id="PF14689">
    <property type="entry name" value="SPOB_a"/>
    <property type="match status" value="1"/>
</dbReference>
<evidence type="ECO:0000313" key="6">
    <source>
        <dbReference type="EMBL" id="HJB39590.1"/>
    </source>
</evidence>
<dbReference type="AlphaFoldDB" id="A0A9D2S1U6"/>
<reference evidence="6" key="1">
    <citation type="journal article" date="2021" name="PeerJ">
        <title>Extensive microbial diversity within the chicken gut microbiome revealed by metagenomics and culture.</title>
        <authorList>
            <person name="Gilroy R."/>
            <person name="Ravi A."/>
            <person name="Getino M."/>
            <person name="Pursley I."/>
            <person name="Horton D.L."/>
            <person name="Alikhan N.F."/>
            <person name="Baker D."/>
            <person name="Gharbi K."/>
            <person name="Hall N."/>
            <person name="Watson M."/>
            <person name="Adriaenssens E.M."/>
            <person name="Foster-Nyarko E."/>
            <person name="Jarju S."/>
            <person name="Secka A."/>
            <person name="Antonio M."/>
            <person name="Oren A."/>
            <person name="Chaudhuri R.R."/>
            <person name="La Ragione R."/>
            <person name="Hildebrand F."/>
            <person name="Pallen M.J."/>
        </authorList>
    </citation>
    <scope>NUCLEOTIDE SEQUENCE</scope>
    <source>
        <strain evidence="6">ChiBcec8-14828</strain>
    </source>
</reference>
<dbReference type="SUPFAM" id="SSF55890">
    <property type="entry name" value="Sporulation response regulatory protein Spo0B"/>
    <property type="match status" value="1"/>
</dbReference>
<keyword evidence="4" id="KW-1133">Transmembrane helix</keyword>
<keyword evidence="4" id="KW-0812">Transmembrane</keyword>
<evidence type="ECO:0000256" key="4">
    <source>
        <dbReference type="SAM" id="Phobius"/>
    </source>
</evidence>
<organism evidence="6 7">
    <name type="scientific">Candidatus Ruthenibacterium avium</name>
    <dbReference type="NCBI Taxonomy" id="2838751"/>
    <lineage>
        <taxon>Bacteria</taxon>
        <taxon>Bacillati</taxon>
        <taxon>Bacillota</taxon>
        <taxon>Clostridia</taxon>
        <taxon>Eubacteriales</taxon>
        <taxon>Oscillospiraceae</taxon>
        <taxon>Ruthenibacterium</taxon>
    </lineage>
</organism>
<protein>
    <submittedName>
        <fullName evidence="6">GHKL domain-containing protein</fullName>
    </submittedName>
</protein>
<dbReference type="InterPro" id="IPR016120">
    <property type="entry name" value="Sig_transdc_His_kin_SpoOB"/>
</dbReference>
<keyword evidence="4" id="KW-0472">Membrane</keyword>
<dbReference type="Gene3D" id="3.30.565.10">
    <property type="entry name" value="Histidine kinase-like ATPase, C-terminal domain"/>
    <property type="match status" value="1"/>
</dbReference>
<keyword evidence="2" id="KW-0808">Transferase</keyword>
<evidence type="ECO:0000256" key="3">
    <source>
        <dbReference type="ARBA" id="ARBA00022777"/>
    </source>
</evidence>
<comment type="caution">
    <text evidence="6">The sequence shown here is derived from an EMBL/GenBank/DDBJ whole genome shotgun (WGS) entry which is preliminary data.</text>
</comment>
<dbReference type="EMBL" id="DWYA01000042">
    <property type="protein sequence ID" value="HJB39590.1"/>
    <property type="molecule type" value="Genomic_DNA"/>
</dbReference>
<feature type="domain" description="Histidine kinase/HSP90-like ATPase" evidence="5">
    <location>
        <begin position="145"/>
        <end position="251"/>
    </location>
</feature>
<gene>
    <name evidence="6" type="ORF">H9943_04255</name>
</gene>
<dbReference type="InterPro" id="IPR036890">
    <property type="entry name" value="HATPase_C_sf"/>
</dbReference>
<keyword evidence="1" id="KW-0597">Phosphoprotein</keyword>
<evidence type="ECO:0000259" key="5">
    <source>
        <dbReference type="SMART" id="SM00387"/>
    </source>
</evidence>